<evidence type="ECO:0000313" key="1">
    <source>
        <dbReference type="EMBL" id="JAH57441.1"/>
    </source>
</evidence>
<protein>
    <submittedName>
        <fullName evidence="1">Uncharacterized protein</fullName>
    </submittedName>
</protein>
<organism evidence="1">
    <name type="scientific">Anguilla anguilla</name>
    <name type="common">European freshwater eel</name>
    <name type="synonym">Muraena anguilla</name>
    <dbReference type="NCBI Taxonomy" id="7936"/>
    <lineage>
        <taxon>Eukaryota</taxon>
        <taxon>Metazoa</taxon>
        <taxon>Chordata</taxon>
        <taxon>Craniata</taxon>
        <taxon>Vertebrata</taxon>
        <taxon>Euteleostomi</taxon>
        <taxon>Actinopterygii</taxon>
        <taxon>Neopterygii</taxon>
        <taxon>Teleostei</taxon>
        <taxon>Anguilliformes</taxon>
        <taxon>Anguillidae</taxon>
        <taxon>Anguilla</taxon>
    </lineage>
</organism>
<dbReference type="AlphaFoldDB" id="A0A0E9TV47"/>
<accession>A0A0E9TV47</accession>
<reference evidence="1" key="1">
    <citation type="submission" date="2014-11" db="EMBL/GenBank/DDBJ databases">
        <authorList>
            <person name="Amaro Gonzalez C."/>
        </authorList>
    </citation>
    <scope>NUCLEOTIDE SEQUENCE</scope>
</reference>
<reference evidence="1" key="2">
    <citation type="journal article" date="2015" name="Fish Shellfish Immunol.">
        <title>Early steps in the European eel (Anguilla anguilla)-Vibrio vulnificus interaction in the gills: Role of the RtxA13 toxin.</title>
        <authorList>
            <person name="Callol A."/>
            <person name="Pajuelo D."/>
            <person name="Ebbesson L."/>
            <person name="Teles M."/>
            <person name="MacKenzie S."/>
            <person name="Amaro C."/>
        </authorList>
    </citation>
    <scope>NUCLEOTIDE SEQUENCE</scope>
</reference>
<sequence>MYIYKEHGIRSFVCIVYFTGKLSLLNY</sequence>
<name>A0A0E9TV47_ANGAN</name>
<proteinExistence type="predicted"/>
<dbReference type="EMBL" id="GBXM01051136">
    <property type="protein sequence ID" value="JAH57441.1"/>
    <property type="molecule type" value="Transcribed_RNA"/>
</dbReference>